<evidence type="ECO:0000313" key="9">
    <source>
        <dbReference type="EMBL" id="ROT72600.1"/>
    </source>
</evidence>
<feature type="region of interest" description="Disordered" evidence="6">
    <location>
        <begin position="156"/>
        <end position="190"/>
    </location>
</feature>
<organism evidence="9 10">
    <name type="scientific">Penaeus vannamei</name>
    <name type="common">Whiteleg shrimp</name>
    <name type="synonym">Litopenaeus vannamei</name>
    <dbReference type="NCBI Taxonomy" id="6689"/>
    <lineage>
        <taxon>Eukaryota</taxon>
        <taxon>Metazoa</taxon>
        <taxon>Ecdysozoa</taxon>
        <taxon>Arthropoda</taxon>
        <taxon>Crustacea</taxon>
        <taxon>Multicrustacea</taxon>
        <taxon>Malacostraca</taxon>
        <taxon>Eumalacostraca</taxon>
        <taxon>Eucarida</taxon>
        <taxon>Decapoda</taxon>
        <taxon>Dendrobranchiata</taxon>
        <taxon>Penaeoidea</taxon>
        <taxon>Penaeidae</taxon>
        <taxon>Penaeus</taxon>
    </lineage>
</organism>
<feature type="domain" description="MARVEL" evidence="8">
    <location>
        <begin position="501"/>
        <end position="630"/>
    </location>
</feature>
<protein>
    <recommendedName>
        <fullName evidence="8">MARVEL domain-containing protein</fullName>
    </recommendedName>
</protein>
<dbReference type="AlphaFoldDB" id="A0A423T814"/>
<keyword evidence="3 7" id="KW-1133">Transmembrane helix</keyword>
<feature type="region of interest" description="Disordered" evidence="6">
    <location>
        <begin position="691"/>
        <end position="743"/>
    </location>
</feature>
<feature type="transmembrane region" description="Helical" evidence="7">
    <location>
        <begin position="508"/>
        <end position="531"/>
    </location>
</feature>
<feature type="transmembrane region" description="Helical" evidence="7">
    <location>
        <begin position="577"/>
        <end position="597"/>
    </location>
</feature>
<dbReference type="PANTHER" id="PTHR22776">
    <property type="entry name" value="MARVEL-CONTAINING POTENTIAL LIPID RAFT-ASSOCIATED PROTEIN"/>
    <property type="match status" value="1"/>
</dbReference>
<proteinExistence type="predicted"/>
<evidence type="ECO:0000256" key="7">
    <source>
        <dbReference type="SAM" id="Phobius"/>
    </source>
</evidence>
<evidence type="ECO:0000313" key="10">
    <source>
        <dbReference type="Proteomes" id="UP000283509"/>
    </source>
</evidence>
<dbReference type="InterPro" id="IPR008253">
    <property type="entry name" value="Marvel"/>
</dbReference>
<name>A0A423T814_PENVA</name>
<evidence type="ECO:0000256" key="2">
    <source>
        <dbReference type="ARBA" id="ARBA00022692"/>
    </source>
</evidence>
<evidence type="ECO:0000256" key="1">
    <source>
        <dbReference type="ARBA" id="ARBA00004141"/>
    </source>
</evidence>
<dbReference type="GO" id="GO:0016020">
    <property type="term" value="C:membrane"/>
    <property type="evidence" value="ECO:0007669"/>
    <property type="project" value="UniProtKB-SubCell"/>
</dbReference>
<evidence type="ECO:0000259" key="8">
    <source>
        <dbReference type="PROSITE" id="PS51225"/>
    </source>
</evidence>
<dbReference type="PROSITE" id="PS51225">
    <property type="entry name" value="MARVEL"/>
    <property type="match status" value="1"/>
</dbReference>
<accession>A0A423T814</accession>
<evidence type="ECO:0000256" key="3">
    <source>
        <dbReference type="ARBA" id="ARBA00022989"/>
    </source>
</evidence>
<keyword evidence="2 5" id="KW-0812">Transmembrane</keyword>
<sequence>MSETLGRINDALFPSFPPRFAASLFFFFFVFFLPSFALHFFFSSSSSLLLLSSSSSSSFSHLSWYPFHHPSPVLSFLLFPFTPLPFPSSPTPTSSNLSPSAPFPLVLNLPFPSSLPPFPLPHPSSLHHSSSLSLLSTVLPALSLFTPPPPPRSPPHFLPFPFPPTSPHSSPPRFPAPSTFPRSPPPLPPPQPQQILCRAPYHSLRIGRRRESCPCSCDLSCCLRRCSGGCVPRTPTEGHSISDMKSRPYSGLKRRPCFPGLKSLRLACLGREKCERQILPPSAGRGRRFRDFWVVHHSTLSQRRFPRHRLLEGTPPLALRWINLIPTPRNALNTSIFLPIEQKLIPPQASLGETPLPPFIKAQTQLLLSLSHTVQVQILASTSPTPKSLTGANSSFLFHVSVSPAPLSLSSGHFFDSSSSTSLSLSPVHFLDPSSSTFVSLPHLYLSLRGTFLTFPLSRLFLSRASASLSLSLRCTFAATMPYQGDRQEKQPGQFTTDVKYIKKLPGALIVVQLICCSLGFILAVCSSVMWKVRAGHGFFTFVSFIASVSCINWLVIHVFQIYLLFNRNFNWNILGLAHNGLCGFLLMIASCVMVELASAARALRAAGVFGFLGFTGFLAGLVWEVMVWLKNRDAGPGFATATVVSGLERPGTPDSGNSVDVGDEVATRGNEDAEAAVGFVGMKARPVSSFLQEPRQNGGVTTPMLYAPGKEGEEDPDRPRSRGAISEHSSGSSVEGEWQTAS</sequence>
<feature type="compositionally biased region" description="Pro residues" evidence="6">
    <location>
        <begin position="156"/>
        <end position="175"/>
    </location>
</feature>
<comment type="subcellular location">
    <subcellularLocation>
        <location evidence="1">Membrane</location>
        <topology evidence="1">Multi-pass membrane protein</topology>
    </subcellularLocation>
</comment>
<keyword evidence="10" id="KW-1185">Reference proteome</keyword>
<evidence type="ECO:0000256" key="5">
    <source>
        <dbReference type="PROSITE-ProRule" id="PRU00581"/>
    </source>
</evidence>
<feature type="transmembrane region" description="Helical" evidence="7">
    <location>
        <begin position="603"/>
        <end position="624"/>
    </location>
</feature>
<dbReference type="Proteomes" id="UP000283509">
    <property type="component" value="Unassembled WGS sequence"/>
</dbReference>
<dbReference type="PANTHER" id="PTHR22776:SF49">
    <property type="entry name" value="MARVEL DOMAIN-CONTAINING PROTEIN"/>
    <property type="match status" value="1"/>
</dbReference>
<gene>
    <name evidence="9" type="ORF">C7M84_009009</name>
</gene>
<feature type="transmembrane region" description="Helical" evidence="7">
    <location>
        <begin position="537"/>
        <end position="565"/>
    </location>
</feature>
<evidence type="ECO:0000256" key="4">
    <source>
        <dbReference type="ARBA" id="ARBA00023136"/>
    </source>
</evidence>
<dbReference type="EMBL" id="QCYY01002129">
    <property type="protein sequence ID" value="ROT72600.1"/>
    <property type="molecule type" value="Genomic_DNA"/>
</dbReference>
<feature type="compositionally biased region" description="Low complexity" evidence="6">
    <location>
        <begin position="723"/>
        <end position="743"/>
    </location>
</feature>
<reference evidence="9 10" key="1">
    <citation type="submission" date="2018-04" db="EMBL/GenBank/DDBJ databases">
        <authorList>
            <person name="Zhang X."/>
            <person name="Yuan J."/>
            <person name="Li F."/>
            <person name="Xiang J."/>
        </authorList>
    </citation>
    <scope>NUCLEOTIDE SEQUENCE [LARGE SCALE GENOMIC DNA]</scope>
    <source>
        <tissue evidence="9">Muscle</tissue>
    </source>
</reference>
<keyword evidence="4 5" id="KW-0472">Membrane</keyword>
<reference evidence="9 10" key="2">
    <citation type="submission" date="2019-01" db="EMBL/GenBank/DDBJ databases">
        <title>The decoding of complex shrimp genome reveals the adaptation for benthos swimmer, frequently molting mechanism and breeding impact on genome.</title>
        <authorList>
            <person name="Sun Y."/>
            <person name="Gao Y."/>
            <person name="Yu Y."/>
        </authorList>
    </citation>
    <scope>NUCLEOTIDE SEQUENCE [LARGE SCALE GENOMIC DNA]</scope>
    <source>
        <tissue evidence="9">Muscle</tissue>
    </source>
</reference>
<feature type="compositionally biased region" description="Polar residues" evidence="6">
    <location>
        <begin position="691"/>
        <end position="701"/>
    </location>
</feature>
<evidence type="ECO:0000256" key="6">
    <source>
        <dbReference type="SAM" id="MobiDB-lite"/>
    </source>
</evidence>
<comment type="caution">
    <text evidence="9">The sequence shown here is derived from an EMBL/GenBank/DDBJ whole genome shotgun (WGS) entry which is preliminary data.</text>
</comment>
<feature type="transmembrane region" description="Helical" evidence="7">
    <location>
        <begin position="20"/>
        <end position="42"/>
    </location>
</feature>
<dbReference type="OrthoDB" id="10028364at2759"/>
<dbReference type="InterPro" id="IPR050578">
    <property type="entry name" value="MARVEL-CKLF_proteins"/>
</dbReference>